<evidence type="ECO:0000313" key="11">
    <source>
        <dbReference type="Proteomes" id="UP001071230"/>
    </source>
</evidence>
<feature type="transmembrane region" description="Helical" evidence="8">
    <location>
        <begin position="38"/>
        <end position="59"/>
    </location>
</feature>
<evidence type="ECO:0000313" key="9">
    <source>
        <dbReference type="EMBL" id="CAA7601641.1"/>
    </source>
</evidence>
<dbReference type="KEGG" id="aacx:DEACI_2308"/>
<dbReference type="PANTHER" id="PTHR34975:SF2">
    <property type="entry name" value="SPORE GERMINATION PROTEIN A2"/>
    <property type="match status" value="1"/>
</dbReference>
<dbReference type="GO" id="GO:0016020">
    <property type="term" value="C:membrane"/>
    <property type="evidence" value="ECO:0007669"/>
    <property type="project" value="UniProtKB-SubCell"/>
</dbReference>
<dbReference type="EMBL" id="CDGJ01000037">
    <property type="protein sequence ID" value="CEJ07128.1"/>
    <property type="molecule type" value="Genomic_DNA"/>
</dbReference>
<comment type="similarity">
    <text evidence="2">Belongs to the amino acid-polyamine-organocation (APC) superfamily. Spore germination protein (SGP) (TC 2.A.3.9) family.</text>
</comment>
<dbReference type="EMBL" id="LR746496">
    <property type="protein sequence ID" value="CAA7601641.1"/>
    <property type="molecule type" value="Genomic_DNA"/>
</dbReference>
<feature type="transmembrane region" description="Helical" evidence="8">
    <location>
        <begin position="188"/>
        <end position="207"/>
    </location>
</feature>
<feature type="transmembrane region" description="Helical" evidence="8">
    <location>
        <begin position="270"/>
        <end position="290"/>
    </location>
</feature>
<comment type="subcellular location">
    <subcellularLocation>
        <location evidence="1">Membrane</location>
        <topology evidence="1">Multi-pass membrane protein</topology>
    </subcellularLocation>
</comment>
<feature type="transmembrane region" description="Helical" evidence="8">
    <location>
        <begin position="147"/>
        <end position="168"/>
    </location>
</feature>
<evidence type="ECO:0000256" key="8">
    <source>
        <dbReference type="SAM" id="Phobius"/>
    </source>
</evidence>
<organism evidence="9">
    <name type="scientific">Acididesulfobacillus acetoxydans</name>
    <dbReference type="NCBI Taxonomy" id="1561005"/>
    <lineage>
        <taxon>Bacteria</taxon>
        <taxon>Bacillati</taxon>
        <taxon>Bacillota</taxon>
        <taxon>Clostridia</taxon>
        <taxon>Eubacteriales</taxon>
        <taxon>Peptococcaceae</taxon>
        <taxon>Acididesulfobacillus</taxon>
    </lineage>
</organism>
<reference evidence="10" key="1">
    <citation type="submission" date="2014-11" db="EMBL/GenBank/DDBJ databases">
        <authorList>
            <person name="Hornung B.V."/>
        </authorList>
    </citation>
    <scope>NUCLEOTIDE SEQUENCE</scope>
    <source>
        <strain evidence="10">INE</strain>
    </source>
</reference>
<dbReference type="Proteomes" id="UP001071230">
    <property type="component" value="Unassembled WGS sequence"/>
</dbReference>
<evidence type="ECO:0000256" key="5">
    <source>
        <dbReference type="ARBA" id="ARBA00022692"/>
    </source>
</evidence>
<dbReference type="RefSeq" id="WP_240985139.1">
    <property type="nucleotide sequence ID" value="NZ_CDGJ01000037.1"/>
</dbReference>
<reference evidence="9" key="2">
    <citation type="submission" date="2020-01" db="EMBL/GenBank/DDBJ databases">
        <authorList>
            <person name="Hornung B."/>
        </authorList>
    </citation>
    <scope>NUCLEOTIDE SEQUENCE</scope>
    <source>
        <strain evidence="9">PacBioINE</strain>
    </source>
</reference>
<keyword evidence="5 8" id="KW-0812">Transmembrane</keyword>
<keyword evidence="7 8" id="KW-0472">Membrane</keyword>
<feature type="transmembrane region" description="Helical" evidence="8">
    <location>
        <begin position="88"/>
        <end position="111"/>
    </location>
</feature>
<evidence type="ECO:0000256" key="6">
    <source>
        <dbReference type="ARBA" id="ARBA00022989"/>
    </source>
</evidence>
<dbReference type="InterPro" id="IPR004761">
    <property type="entry name" value="Spore_GerAB"/>
</dbReference>
<evidence type="ECO:0000256" key="7">
    <source>
        <dbReference type="ARBA" id="ARBA00023136"/>
    </source>
</evidence>
<protein>
    <submittedName>
        <fullName evidence="9">Spore germination GerAB</fullName>
    </submittedName>
    <submittedName>
        <fullName evidence="10">Spore germination protein, amino acid permease</fullName>
    </submittedName>
</protein>
<feature type="transmembrane region" description="Helical" evidence="8">
    <location>
        <begin position="117"/>
        <end position="135"/>
    </location>
</feature>
<feature type="transmembrane region" description="Helical" evidence="8">
    <location>
        <begin position="219"/>
        <end position="243"/>
    </location>
</feature>
<keyword evidence="3" id="KW-0813">Transport</keyword>
<feature type="transmembrane region" description="Helical" evidence="8">
    <location>
        <begin position="302"/>
        <end position="323"/>
    </location>
</feature>
<proteinExistence type="inferred from homology"/>
<accession>A0A8S0WYR7</accession>
<evidence type="ECO:0000256" key="3">
    <source>
        <dbReference type="ARBA" id="ARBA00022448"/>
    </source>
</evidence>
<name>A0A8S0WYR7_9FIRM</name>
<dbReference type="GO" id="GO:0009847">
    <property type="term" value="P:spore germination"/>
    <property type="evidence" value="ECO:0007669"/>
    <property type="project" value="InterPro"/>
</dbReference>
<dbReference type="NCBIfam" id="TIGR00912">
    <property type="entry name" value="2A0309"/>
    <property type="match status" value="1"/>
</dbReference>
<keyword evidence="4" id="KW-0309">Germination</keyword>
<dbReference type="PANTHER" id="PTHR34975">
    <property type="entry name" value="SPORE GERMINATION PROTEIN A2"/>
    <property type="match status" value="1"/>
</dbReference>
<sequence length="363" mass="39979">MSQEKISGSQVSTVLFILVMATGVLFVPGITARRAFQSAWLVPLAIPLLTGLISLWAVYRLGQRFPAKTVIEYSPLLLGKVLGKGLGLLYILFFLMTNILVIREFSVFLTVTLLPETPGYVLNISVVLLAAYIVSKGIEVIARMAQFVLPLFLASLSMLLLLSVPEMAPRRLLPLLEGGFLPVVKASLVPSAWYGEIVVLLLLLPHLNKPRELPRKGVLALAWITVFLTLDILATLLVFGPYLSGQLTFPFWTLARFIEFHKSFSRWETLIVILWEAGMILKVALLYYAACLGSLQWLGKAPFGWVLGVLGGVQILAACYLVGGQIQLAAILEHVFPLFALPFEIGLPLFLVGIARLRNLGRV</sequence>
<evidence type="ECO:0000313" key="10">
    <source>
        <dbReference type="EMBL" id="CEJ07128.1"/>
    </source>
</evidence>
<evidence type="ECO:0000256" key="4">
    <source>
        <dbReference type="ARBA" id="ARBA00022544"/>
    </source>
</evidence>
<dbReference type="Pfam" id="PF03845">
    <property type="entry name" value="Spore_permease"/>
    <property type="match status" value="1"/>
</dbReference>
<evidence type="ECO:0000256" key="2">
    <source>
        <dbReference type="ARBA" id="ARBA00007998"/>
    </source>
</evidence>
<dbReference type="AlphaFoldDB" id="A0A8S0WYR7"/>
<keyword evidence="6 8" id="KW-1133">Transmembrane helix</keyword>
<keyword evidence="11" id="KW-1185">Reference proteome</keyword>
<feature type="transmembrane region" description="Helical" evidence="8">
    <location>
        <begin position="12"/>
        <end position="32"/>
    </location>
</feature>
<feature type="transmembrane region" description="Helical" evidence="8">
    <location>
        <begin position="335"/>
        <end position="357"/>
    </location>
</feature>
<dbReference type="Proteomes" id="UP000836597">
    <property type="component" value="Chromosome"/>
</dbReference>
<gene>
    <name evidence="10" type="ORF">DEACI_1586</name>
    <name evidence="9" type="ORF">DEACI_2308</name>
</gene>
<evidence type="ECO:0000256" key="1">
    <source>
        <dbReference type="ARBA" id="ARBA00004141"/>
    </source>
</evidence>